<protein>
    <recommendedName>
        <fullName evidence="3">Sialidase domain-containing protein</fullName>
    </recommendedName>
</protein>
<comment type="caution">
    <text evidence="1">The sequence shown here is derived from an EMBL/GenBank/DDBJ whole genome shotgun (WGS) entry which is preliminary data.</text>
</comment>
<dbReference type="RefSeq" id="WP_157717598.1">
    <property type="nucleotide sequence ID" value="NZ_LRPC01000012.1"/>
</dbReference>
<dbReference type="Proteomes" id="UP000075606">
    <property type="component" value="Unassembled WGS sequence"/>
</dbReference>
<proteinExistence type="predicted"/>
<organism evidence="1 2">
    <name type="scientific">Roseivirga spongicola</name>
    <dbReference type="NCBI Taxonomy" id="333140"/>
    <lineage>
        <taxon>Bacteria</taxon>
        <taxon>Pseudomonadati</taxon>
        <taxon>Bacteroidota</taxon>
        <taxon>Cytophagia</taxon>
        <taxon>Cytophagales</taxon>
        <taxon>Roseivirgaceae</taxon>
        <taxon>Roseivirga</taxon>
    </lineage>
</organism>
<dbReference type="EMBL" id="LRPC01000012">
    <property type="protein sequence ID" value="KYG75929.1"/>
    <property type="molecule type" value="Genomic_DNA"/>
</dbReference>
<accession>A0A150XB24</accession>
<sequence length="144" mass="15432">MPFFPIRNLPTNSQRTLPTLTYTNPDEFVIAGIHTDGQVFIRKSMDAGETWSPEIPVTNATSGQMPAVASIGEGLFIAWVANDSSNRLCYTVSIDGGDTFCKVQPVDGAFTKHAPNMSGGGAVLVSFLDLNGESQMVIPPLEIN</sequence>
<dbReference type="InterPro" id="IPR036278">
    <property type="entry name" value="Sialidase_sf"/>
</dbReference>
<dbReference type="AlphaFoldDB" id="A0A150XB24"/>
<keyword evidence="2" id="KW-1185">Reference proteome</keyword>
<dbReference type="Gene3D" id="2.120.10.10">
    <property type="match status" value="1"/>
</dbReference>
<gene>
    <name evidence="1" type="ORF">AWW68_08860</name>
</gene>
<reference evidence="1 2" key="1">
    <citation type="submission" date="2016-01" db="EMBL/GenBank/DDBJ databases">
        <title>Genome sequencing of Roseivirga spongicola UST030701-084.</title>
        <authorList>
            <person name="Selvaratnam C."/>
            <person name="Thevarajoo S."/>
            <person name="Goh K.M."/>
            <person name="Ee R."/>
            <person name="Chan K.-G."/>
            <person name="Chong C.S."/>
        </authorList>
    </citation>
    <scope>NUCLEOTIDE SEQUENCE [LARGE SCALE GENOMIC DNA]</scope>
    <source>
        <strain evidence="1 2">UST030701-084</strain>
    </source>
</reference>
<evidence type="ECO:0000313" key="1">
    <source>
        <dbReference type="EMBL" id="KYG75929.1"/>
    </source>
</evidence>
<dbReference type="OrthoDB" id="9807193at2"/>
<evidence type="ECO:0008006" key="3">
    <source>
        <dbReference type="Google" id="ProtNLM"/>
    </source>
</evidence>
<evidence type="ECO:0000313" key="2">
    <source>
        <dbReference type="Proteomes" id="UP000075606"/>
    </source>
</evidence>
<dbReference type="CDD" id="cd15482">
    <property type="entry name" value="Sialidase_non-viral"/>
    <property type="match status" value="1"/>
</dbReference>
<name>A0A150XB24_9BACT</name>
<dbReference type="SUPFAM" id="SSF50939">
    <property type="entry name" value="Sialidases"/>
    <property type="match status" value="1"/>
</dbReference>